<evidence type="ECO:0000256" key="12">
    <source>
        <dbReference type="RuleBase" id="RU361188"/>
    </source>
</evidence>
<evidence type="ECO:0000256" key="2">
    <source>
        <dbReference type="ARBA" id="ARBA00004760"/>
    </source>
</evidence>
<dbReference type="GO" id="GO:0004348">
    <property type="term" value="F:glucosylceramidase activity"/>
    <property type="evidence" value="ECO:0007669"/>
    <property type="project" value="UniProtKB-EC"/>
</dbReference>
<name>A0A423TIA5_PENVA</name>
<dbReference type="GO" id="GO:0005774">
    <property type="term" value="C:vacuolar membrane"/>
    <property type="evidence" value="ECO:0007669"/>
    <property type="project" value="UniProtKB-ARBA"/>
</dbReference>
<dbReference type="GO" id="GO:0008202">
    <property type="term" value="P:steroid metabolic process"/>
    <property type="evidence" value="ECO:0007669"/>
    <property type="project" value="UniProtKB-ARBA"/>
</dbReference>
<dbReference type="FunFam" id="3.20.20.80:FF:000030">
    <property type="entry name" value="Lysosomal acid glucosylceramidase"/>
    <property type="match status" value="1"/>
</dbReference>
<protein>
    <recommendedName>
        <fullName evidence="5 12">Glucosylceramidase</fullName>
        <ecNumber evidence="5 12">3.2.1.45</ecNumber>
    </recommendedName>
</protein>
<keyword evidence="17" id="KW-1185">Reference proteome</keyword>
<dbReference type="SUPFAM" id="SSF51011">
    <property type="entry name" value="Glycosyl hydrolase domain"/>
    <property type="match status" value="2"/>
</dbReference>
<comment type="catalytic activity">
    <reaction evidence="11">
        <text>an N-acyl-1-beta-D-glucosyl-15-methylhexadecasphing-4-enine + H2O = an N-acyl-15-methylhexadecasphing-4-enine + D-glucose</text>
        <dbReference type="Rhea" id="RHEA:34755"/>
        <dbReference type="ChEBI" id="CHEBI:4167"/>
        <dbReference type="ChEBI" id="CHEBI:15377"/>
        <dbReference type="ChEBI" id="CHEBI:70815"/>
        <dbReference type="ChEBI" id="CHEBI:70846"/>
    </reaction>
    <physiologicalReaction direction="left-to-right" evidence="11">
        <dbReference type="Rhea" id="RHEA:34756"/>
    </physiologicalReaction>
</comment>
<evidence type="ECO:0000259" key="14">
    <source>
        <dbReference type="Pfam" id="PF02055"/>
    </source>
</evidence>
<keyword evidence="6 13" id="KW-0732">Signal</keyword>
<evidence type="ECO:0000256" key="13">
    <source>
        <dbReference type="SAM" id="SignalP"/>
    </source>
</evidence>
<comment type="pathway">
    <text evidence="3">Sphingolipid metabolism.</text>
</comment>
<dbReference type="EMBL" id="QCYY01001686">
    <property type="protein sequence ID" value="ROT76191.1"/>
    <property type="molecule type" value="Genomic_DNA"/>
</dbReference>
<evidence type="ECO:0000313" key="17">
    <source>
        <dbReference type="Proteomes" id="UP000283509"/>
    </source>
</evidence>
<keyword evidence="8 12" id="KW-0746">Sphingolipid metabolism</keyword>
<keyword evidence="7 12" id="KW-0378">Hydrolase</keyword>
<proteinExistence type="inferred from homology"/>
<dbReference type="Pfam" id="PF02055">
    <property type="entry name" value="Glyco_hydro_30"/>
    <property type="match status" value="1"/>
</dbReference>
<dbReference type="GO" id="GO:0051246">
    <property type="term" value="P:regulation of protein metabolic process"/>
    <property type="evidence" value="ECO:0007669"/>
    <property type="project" value="UniProtKB-ARBA"/>
</dbReference>
<comment type="catalytic activity">
    <reaction evidence="10">
        <text>a beta-D-glucosylceramide + H2O = an N-acyl-sphingoid base + D-glucose</text>
        <dbReference type="Rhea" id="RHEA:81447"/>
        <dbReference type="ChEBI" id="CHEBI:4167"/>
        <dbReference type="ChEBI" id="CHEBI:15377"/>
        <dbReference type="ChEBI" id="CHEBI:83264"/>
        <dbReference type="ChEBI" id="CHEBI:83273"/>
    </reaction>
    <physiologicalReaction direction="left-to-right" evidence="10">
        <dbReference type="Rhea" id="RHEA:81448"/>
    </physiologicalReaction>
</comment>
<evidence type="ECO:0000256" key="6">
    <source>
        <dbReference type="ARBA" id="ARBA00022729"/>
    </source>
</evidence>
<evidence type="ECO:0000256" key="9">
    <source>
        <dbReference type="ARBA" id="ARBA00023098"/>
    </source>
</evidence>
<dbReference type="OrthoDB" id="2160638at2759"/>
<keyword evidence="12" id="KW-0326">Glycosidase</keyword>
<evidence type="ECO:0000256" key="8">
    <source>
        <dbReference type="ARBA" id="ARBA00022919"/>
    </source>
</evidence>
<comment type="catalytic activity">
    <reaction evidence="1">
        <text>a beta-D-glucosyl-(1&lt;-&gt;1')-N-acylsphing-4-enine + H2O = an N-acylsphing-4-enine + D-glucose</text>
        <dbReference type="Rhea" id="RHEA:13269"/>
        <dbReference type="ChEBI" id="CHEBI:4167"/>
        <dbReference type="ChEBI" id="CHEBI:15377"/>
        <dbReference type="ChEBI" id="CHEBI:22801"/>
        <dbReference type="ChEBI" id="CHEBI:52639"/>
        <dbReference type="EC" id="3.2.1.45"/>
    </reaction>
    <physiologicalReaction direction="left-to-right" evidence="1">
        <dbReference type="Rhea" id="RHEA:13270"/>
    </physiologicalReaction>
</comment>
<dbReference type="AlphaFoldDB" id="A0A423TIA5"/>
<dbReference type="GO" id="GO:0010605">
    <property type="term" value="P:negative regulation of macromolecule metabolic process"/>
    <property type="evidence" value="ECO:0007669"/>
    <property type="project" value="UniProtKB-ARBA"/>
</dbReference>
<accession>A0A423TIA5</accession>
<dbReference type="InterPro" id="IPR001139">
    <property type="entry name" value="Glyco_hydro_30"/>
</dbReference>
<dbReference type="SUPFAM" id="SSF51445">
    <property type="entry name" value="(Trans)glycosidases"/>
    <property type="match status" value="1"/>
</dbReference>
<dbReference type="GO" id="GO:0007040">
    <property type="term" value="P:lysosome organization"/>
    <property type="evidence" value="ECO:0007669"/>
    <property type="project" value="UniProtKB-ARBA"/>
</dbReference>
<feature type="signal peptide" evidence="13">
    <location>
        <begin position="1"/>
        <end position="21"/>
    </location>
</feature>
<gene>
    <name evidence="16" type="ORF">C7M84_005259</name>
</gene>
<feature type="chain" id="PRO_5019193776" description="Glucosylceramidase" evidence="13">
    <location>
        <begin position="22"/>
        <end position="512"/>
    </location>
</feature>
<dbReference type="InterPro" id="IPR017853">
    <property type="entry name" value="GH"/>
</dbReference>
<evidence type="ECO:0000313" key="16">
    <source>
        <dbReference type="EMBL" id="ROT76191.1"/>
    </source>
</evidence>
<dbReference type="GO" id="GO:0032006">
    <property type="term" value="P:regulation of TOR signaling"/>
    <property type="evidence" value="ECO:0007669"/>
    <property type="project" value="UniProtKB-ARBA"/>
</dbReference>
<keyword evidence="9 12" id="KW-0443">Lipid metabolism</keyword>
<dbReference type="GO" id="GO:0016758">
    <property type="term" value="F:hexosyltransferase activity"/>
    <property type="evidence" value="ECO:0007669"/>
    <property type="project" value="UniProtKB-ARBA"/>
</dbReference>
<dbReference type="PANTHER" id="PTHR11069">
    <property type="entry name" value="GLUCOSYLCERAMIDASE"/>
    <property type="match status" value="1"/>
</dbReference>
<evidence type="ECO:0000256" key="7">
    <source>
        <dbReference type="ARBA" id="ARBA00022801"/>
    </source>
</evidence>
<feature type="domain" description="Glycosyl hydrolase family 30 beta sandwich" evidence="15">
    <location>
        <begin position="435"/>
        <end position="496"/>
    </location>
</feature>
<dbReference type="GO" id="GO:0006680">
    <property type="term" value="P:glucosylceramide catabolic process"/>
    <property type="evidence" value="ECO:0007669"/>
    <property type="project" value="TreeGrafter"/>
</dbReference>
<evidence type="ECO:0000256" key="5">
    <source>
        <dbReference type="ARBA" id="ARBA00012658"/>
    </source>
</evidence>
<reference evidence="16 17" key="1">
    <citation type="submission" date="2018-04" db="EMBL/GenBank/DDBJ databases">
        <authorList>
            <person name="Zhang X."/>
            <person name="Yuan J."/>
            <person name="Li F."/>
            <person name="Xiang J."/>
        </authorList>
    </citation>
    <scope>NUCLEOTIDE SEQUENCE [LARGE SCALE GENOMIC DNA]</scope>
    <source>
        <tissue evidence="16">Muscle</tissue>
    </source>
</reference>
<dbReference type="GO" id="GO:0005102">
    <property type="term" value="F:signaling receptor binding"/>
    <property type="evidence" value="ECO:0007669"/>
    <property type="project" value="UniProtKB-ARBA"/>
</dbReference>
<sequence>MRGSAAWFVFLFGLVRGFAAAEEPQLPCVPRDFGFGSVACVCNATYCDTLPTPVLPSAGRALVFTSDIEGARFLRTQLSFSDSQNGTGADVARFVLESTAFQTVVGWGGAFTDAAAKNILDLSPDAQDRLLSSYFSPSGLEYNIGRVNMGGCDFSWRTYTYADAEGDIPVIKRAEALAGRPLKLFASPWTAPKWMKTNNDYVGYGQLRTDMYQPWADYFVRFLDEYAAQGITYWGLTAQNEPIDGYVPGFFFNCMGWTAEEQRKWVAENLGPTLLQHGYEDVKLMILDDQRYELPGWAENVLSDPEAAQYVSGIGVHWYGDLYTVPERLTQTHDLFPDYFILGTEACEGATPLEVDVALGKWERLESYAHDIIVDMNHWVTGWVDWNLALDMQGGPNWAENFVDAPIIVNKEADEFYKNPMFYAMGHFSKFVKEGATKLGLASEDPKKLDATAFRNPDGSTAVVILNRSANDFEVVLDVEGRGSLRLEVAHRSLHTACLYRDHCDKTWLDRL</sequence>
<comment type="similarity">
    <text evidence="4 12">Belongs to the glycosyl hydrolase 30 family.</text>
</comment>
<dbReference type="Gene3D" id="3.20.20.80">
    <property type="entry name" value="Glycosidases"/>
    <property type="match status" value="1"/>
</dbReference>
<dbReference type="PANTHER" id="PTHR11069:SF23">
    <property type="entry name" value="LYSOSOMAL ACID GLUCOSYLCERAMIDASE"/>
    <property type="match status" value="1"/>
</dbReference>
<dbReference type="GO" id="GO:0006066">
    <property type="term" value="P:alcohol metabolic process"/>
    <property type="evidence" value="ECO:0007669"/>
    <property type="project" value="UniProtKB-ARBA"/>
</dbReference>
<comment type="pathway">
    <text evidence="2">Lipid metabolism; sphingolipid metabolism.</text>
</comment>
<dbReference type="Proteomes" id="UP000283509">
    <property type="component" value="Unassembled WGS sequence"/>
</dbReference>
<dbReference type="STRING" id="6689.A0A423TIA5"/>
<organism evidence="16 17">
    <name type="scientific">Penaeus vannamei</name>
    <name type="common">Whiteleg shrimp</name>
    <name type="synonym">Litopenaeus vannamei</name>
    <dbReference type="NCBI Taxonomy" id="6689"/>
    <lineage>
        <taxon>Eukaryota</taxon>
        <taxon>Metazoa</taxon>
        <taxon>Ecdysozoa</taxon>
        <taxon>Arthropoda</taxon>
        <taxon>Crustacea</taxon>
        <taxon>Multicrustacea</taxon>
        <taxon>Malacostraca</taxon>
        <taxon>Eumalacostraca</taxon>
        <taxon>Eucarida</taxon>
        <taxon>Decapoda</taxon>
        <taxon>Dendrobranchiata</taxon>
        <taxon>Penaeoidea</taxon>
        <taxon>Penaeidae</taxon>
        <taxon>Penaeus</taxon>
    </lineage>
</organism>
<dbReference type="GO" id="GO:0042391">
    <property type="term" value="P:regulation of membrane potential"/>
    <property type="evidence" value="ECO:0007669"/>
    <property type="project" value="UniProtKB-ARBA"/>
</dbReference>
<evidence type="ECO:0000256" key="4">
    <source>
        <dbReference type="ARBA" id="ARBA00005382"/>
    </source>
</evidence>
<dbReference type="EC" id="3.2.1.45" evidence="5 12"/>
<evidence type="ECO:0000256" key="3">
    <source>
        <dbReference type="ARBA" id="ARBA00004991"/>
    </source>
</evidence>
<dbReference type="Pfam" id="PF17189">
    <property type="entry name" value="Glyco_hydro_30C"/>
    <property type="match status" value="1"/>
</dbReference>
<dbReference type="GO" id="GO:0006914">
    <property type="term" value="P:autophagy"/>
    <property type="evidence" value="ECO:0007669"/>
    <property type="project" value="UniProtKB-ARBA"/>
</dbReference>
<reference evidence="16 17" key="2">
    <citation type="submission" date="2019-01" db="EMBL/GenBank/DDBJ databases">
        <title>The decoding of complex shrimp genome reveals the adaptation for benthos swimmer, frequently molting mechanism and breeding impact on genome.</title>
        <authorList>
            <person name="Sun Y."/>
            <person name="Gao Y."/>
            <person name="Yu Y."/>
        </authorList>
    </citation>
    <scope>NUCLEOTIDE SEQUENCE [LARGE SCALE GENOMIC DNA]</scope>
    <source>
        <tissue evidence="16">Muscle</tissue>
    </source>
</reference>
<dbReference type="InterPro" id="IPR033453">
    <property type="entry name" value="Glyco_hydro_30_TIM-barrel"/>
</dbReference>
<dbReference type="InterPro" id="IPR033452">
    <property type="entry name" value="GH30_C"/>
</dbReference>
<dbReference type="GO" id="GO:0016241">
    <property type="term" value="P:regulation of macroautophagy"/>
    <property type="evidence" value="ECO:0007669"/>
    <property type="project" value="UniProtKB-ARBA"/>
</dbReference>
<evidence type="ECO:0000256" key="11">
    <source>
        <dbReference type="ARBA" id="ARBA00051345"/>
    </source>
</evidence>
<dbReference type="PRINTS" id="PR00843">
    <property type="entry name" value="GLHYDRLASE30"/>
</dbReference>
<evidence type="ECO:0000256" key="1">
    <source>
        <dbReference type="ARBA" id="ARBA00001013"/>
    </source>
</evidence>
<evidence type="ECO:0000256" key="10">
    <source>
        <dbReference type="ARBA" id="ARBA00050474"/>
    </source>
</evidence>
<comment type="caution">
    <text evidence="16">The sequence shown here is derived from an EMBL/GenBank/DDBJ whole genome shotgun (WGS) entry which is preliminary data.</text>
</comment>
<dbReference type="GO" id="GO:0030163">
    <property type="term" value="P:protein catabolic process"/>
    <property type="evidence" value="ECO:0007669"/>
    <property type="project" value="UniProtKB-ARBA"/>
</dbReference>
<evidence type="ECO:0000259" key="15">
    <source>
        <dbReference type="Pfam" id="PF17189"/>
    </source>
</evidence>
<feature type="domain" description="Glycosyl hydrolase family 30 TIM-barrel" evidence="14">
    <location>
        <begin position="105"/>
        <end position="432"/>
    </location>
</feature>
<dbReference type="GO" id="GO:0005764">
    <property type="term" value="C:lysosome"/>
    <property type="evidence" value="ECO:0007669"/>
    <property type="project" value="UniProtKB-ARBA"/>
</dbReference>